<comment type="cofactor">
    <cofactor evidence="2">
        <name>Zn(2+)</name>
        <dbReference type="ChEBI" id="CHEBI:29105"/>
    </cofactor>
</comment>
<evidence type="ECO:0000256" key="3">
    <source>
        <dbReference type="ARBA" id="ARBA00006247"/>
    </source>
</evidence>
<dbReference type="Pfam" id="PF01546">
    <property type="entry name" value="Peptidase_M20"/>
    <property type="match status" value="1"/>
</dbReference>
<dbReference type="Gene3D" id="3.40.630.10">
    <property type="entry name" value="Zn peptidases"/>
    <property type="match status" value="1"/>
</dbReference>
<dbReference type="InterPro" id="IPR050072">
    <property type="entry name" value="Peptidase_M20A"/>
</dbReference>
<dbReference type="NCBIfam" id="TIGR01910">
    <property type="entry name" value="DapE-ArgE"/>
    <property type="match status" value="1"/>
</dbReference>
<dbReference type="InterPro" id="IPR010182">
    <property type="entry name" value="ArgE/DapE"/>
</dbReference>
<dbReference type="SUPFAM" id="SSF55031">
    <property type="entry name" value="Bacterial exopeptidase dimerisation domain"/>
    <property type="match status" value="1"/>
</dbReference>
<gene>
    <name evidence="9" type="ORF">Salmuc_03676</name>
</gene>
<dbReference type="Proteomes" id="UP000015347">
    <property type="component" value="Unassembled WGS sequence"/>
</dbReference>
<evidence type="ECO:0000313" key="9">
    <source>
        <dbReference type="EMBL" id="EPX80360.1"/>
    </source>
</evidence>
<keyword evidence="10" id="KW-1185">Reference proteome</keyword>
<dbReference type="RefSeq" id="WP_020038808.1">
    <property type="nucleotide sequence ID" value="NZ_KE557277.1"/>
</dbReference>
<keyword evidence="6" id="KW-0862">Zinc</keyword>
<dbReference type="EC" id="3.5.1.16" evidence="9"/>
<evidence type="ECO:0000256" key="4">
    <source>
        <dbReference type="ARBA" id="ARBA00022723"/>
    </source>
</evidence>
<dbReference type="GO" id="GO:0046872">
    <property type="term" value="F:metal ion binding"/>
    <property type="evidence" value="ECO:0007669"/>
    <property type="project" value="UniProtKB-KW"/>
</dbReference>
<proteinExistence type="inferred from homology"/>
<dbReference type="SUPFAM" id="SSF53187">
    <property type="entry name" value="Zn-dependent exopeptidases"/>
    <property type="match status" value="1"/>
</dbReference>
<evidence type="ECO:0000256" key="2">
    <source>
        <dbReference type="ARBA" id="ARBA00001947"/>
    </source>
</evidence>
<comment type="similarity">
    <text evidence="3">Belongs to the peptidase M20A family.</text>
</comment>
<dbReference type="STRING" id="1123237.Salmuc_03676"/>
<dbReference type="PANTHER" id="PTHR43808:SF25">
    <property type="entry name" value="PEPTIDASE M20 DIMERISATION DOMAIN-CONTAINING PROTEIN"/>
    <property type="match status" value="1"/>
</dbReference>
<keyword evidence="5 9" id="KW-0378">Hydrolase</keyword>
<organism evidence="9 10">
    <name type="scientific">Salipiger mucosus DSM 16094</name>
    <dbReference type="NCBI Taxonomy" id="1123237"/>
    <lineage>
        <taxon>Bacteria</taxon>
        <taxon>Pseudomonadati</taxon>
        <taxon>Pseudomonadota</taxon>
        <taxon>Alphaproteobacteria</taxon>
        <taxon>Rhodobacterales</taxon>
        <taxon>Roseobacteraceae</taxon>
        <taxon>Salipiger</taxon>
    </lineage>
</organism>
<feature type="domain" description="Peptidase M20 dimerisation" evidence="8">
    <location>
        <begin position="207"/>
        <end position="319"/>
    </location>
</feature>
<dbReference type="OrthoDB" id="9809784at2"/>
<name>S9RQM2_9RHOB</name>
<evidence type="ECO:0000313" key="10">
    <source>
        <dbReference type="Proteomes" id="UP000015347"/>
    </source>
</evidence>
<dbReference type="HOGENOM" id="CLU_021802_0_2_5"/>
<dbReference type="InterPro" id="IPR011650">
    <property type="entry name" value="Peptidase_M20_dimer"/>
</dbReference>
<keyword evidence="4" id="KW-0479">Metal-binding</keyword>
<accession>S9RQM2</accession>
<dbReference type="Pfam" id="PF07687">
    <property type="entry name" value="M20_dimer"/>
    <property type="match status" value="1"/>
</dbReference>
<dbReference type="eggNOG" id="COG0624">
    <property type="taxonomic scope" value="Bacteria"/>
</dbReference>
<reference evidence="10" key="1">
    <citation type="journal article" date="2014" name="Stand. Genomic Sci.">
        <title>Genome sequence of the exopolysaccharide-producing Salipiger mucosus type strain (DSM 16094(T)), a moderately halophilic member of the Roseobacter clade.</title>
        <authorList>
            <person name="Riedel T."/>
            <person name="Spring S."/>
            <person name="Fiebig A."/>
            <person name="Petersen J."/>
            <person name="Kyrpides N.C."/>
            <person name="Goker M."/>
            <person name="Klenk H.P."/>
        </authorList>
    </citation>
    <scope>NUCLEOTIDE SEQUENCE [LARGE SCALE GENOMIC DNA]</scope>
    <source>
        <strain evidence="10">DSM 16094</strain>
    </source>
</reference>
<evidence type="ECO:0000259" key="8">
    <source>
        <dbReference type="Pfam" id="PF07687"/>
    </source>
</evidence>
<evidence type="ECO:0000256" key="5">
    <source>
        <dbReference type="ARBA" id="ARBA00022801"/>
    </source>
</evidence>
<dbReference type="InterPro" id="IPR002933">
    <property type="entry name" value="Peptidase_M20"/>
</dbReference>
<evidence type="ECO:0000256" key="1">
    <source>
        <dbReference type="ARBA" id="ARBA00001941"/>
    </source>
</evidence>
<evidence type="ECO:0000256" key="6">
    <source>
        <dbReference type="ARBA" id="ARBA00022833"/>
    </source>
</evidence>
<dbReference type="InterPro" id="IPR036264">
    <property type="entry name" value="Bact_exopeptidase_dim_dom"/>
</dbReference>
<evidence type="ECO:0000256" key="7">
    <source>
        <dbReference type="ARBA" id="ARBA00023285"/>
    </source>
</evidence>
<dbReference type="Gene3D" id="3.30.70.360">
    <property type="match status" value="1"/>
</dbReference>
<protein>
    <submittedName>
        <fullName evidence="9">Acetylornithine deacetylase</fullName>
        <ecNumber evidence="9">3.5.1.16</ecNumber>
    </submittedName>
</protein>
<dbReference type="EMBL" id="APVH01000032">
    <property type="protein sequence ID" value="EPX80360.1"/>
    <property type="molecule type" value="Genomic_DNA"/>
</dbReference>
<dbReference type="GO" id="GO:0008777">
    <property type="term" value="F:acetylornithine deacetylase activity"/>
    <property type="evidence" value="ECO:0007669"/>
    <property type="project" value="UniProtKB-EC"/>
</dbReference>
<comment type="caution">
    <text evidence="9">The sequence shown here is derived from an EMBL/GenBank/DDBJ whole genome shotgun (WGS) entry which is preliminary data.</text>
</comment>
<sequence length="433" mass="46220">MNIQTGTLEGRIAVEVERQMPALVADLQSLVRIPSIVGNEAAAMERMKELWQEAGLDLEITRVEPMIDALREHPGFVDTQMSYEGRYSYVGVQAGTGGGRSLILNGHLDVVDPGALDAWTRDPWGAEIEGDLMYGRGAGDMKAGVVANLYALKVLAGLGLRPAGDVMLQAVIDEEAGGAGGTLSCLEQGFRADAMIATEPHPRRITVAHPGVAYFRVRTRGVQAHAAYAHDGVNAMVKMAAIVSALGRLDVERGESLRHPLIGQGSPRSCHLNVGMCHAGEWPSSVPAEAVIDCRIGFIPGESLEEIRALVARTVAEAGAGDAWMEENPAEIEWFGWQTDPWEQDPEASFVQIVKAEAERVAGETLPINGGTGGIDSRFSAYYGMDAVVTGPRAWRMHGTDEAVSIASIAETVRILAQSVLAWCGTADGEGRA</sequence>
<comment type="cofactor">
    <cofactor evidence="1">
        <name>Co(2+)</name>
        <dbReference type="ChEBI" id="CHEBI:48828"/>
    </cofactor>
</comment>
<dbReference type="AlphaFoldDB" id="S9RQM2"/>
<keyword evidence="7" id="KW-0170">Cobalt</keyword>
<dbReference type="PANTHER" id="PTHR43808">
    <property type="entry name" value="ACETYLORNITHINE DEACETYLASE"/>
    <property type="match status" value="1"/>
</dbReference>